<sequence length="533" mass="60154">MMTQKRTNFILFMTDQHRADHLGCYGHRVLRTPHIDSLAAAGTLFEEFYVASPVCMPNRSSLMTGRMPSVHGVRANGIPLSTDNVTFVELLREAGYATALVGKSHLQNFVGTPSVLEQDEPPADYRQPSEALSQATRDHRKDDRYRNEEPDFWSREGARVSTPFYGFDHVELVTGHGDAVGGDFKQWLLQREPDAASLLGPDNQLPHDYSCPQAVRTAVPEELYSTTFIAERAEAWLQENANGEDPFFMMVSFPDPHHPFNPPGKYWDMYSPDDMDVPEAFRRTDWEVPPHVQALYEQRRTGRAALHGMNSIGSELDEALEARALTCGMISMIDDAVGRILAALDASGERENTVLLFTSDHGDHLGDHRLLFKGAEQYRDITRVPFIWCDPASATRGQRLKALGSTIDIPATILDRARINPFAGIQGRTLLPVIDGDNRHQRDVVFMQYDHQRTHPGLDGPPRVHSIFDGRWRISLFEGVEWGELYDLETDPGEFVNRWDDPDAATEKYRLIERLARAEIEHIDRAPLPTSLA</sequence>
<accession>A0A918DRE5</accession>
<evidence type="ECO:0000313" key="6">
    <source>
        <dbReference type="Proteomes" id="UP000599578"/>
    </source>
</evidence>
<evidence type="ECO:0000256" key="1">
    <source>
        <dbReference type="ARBA" id="ARBA00022723"/>
    </source>
</evidence>
<dbReference type="Proteomes" id="UP000599578">
    <property type="component" value="Unassembled WGS sequence"/>
</dbReference>
<reference evidence="5 6" key="1">
    <citation type="journal article" date="2014" name="Int. J. Syst. Evol. Microbiol.">
        <title>Complete genome sequence of Corynebacterium casei LMG S-19264T (=DSM 44701T), isolated from a smear-ripened cheese.</title>
        <authorList>
            <consortium name="US DOE Joint Genome Institute (JGI-PGF)"/>
            <person name="Walter F."/>
            <person name="Albersmeier A."/>
            <person name="Kalinowski J."/>
            <person name="Ruckert C."/>
        </authorList>
    </citation>
    <scope>NUCLEOTIDE SEQUENCE [LARGE SCALE GENOMIC DNA]</scope>
    <source>
        <strain evidence="5 6">CGMCC 1.7286</strain>
    </source>
</reference>
<dbReference type="Pfam" id="PF00884">
    <property type="entry name" value="Sulfatase"/>
    <property type="match status" value="1"/>
</dbReference>
<dbReference type="InterPro" id="IPR017850">
    <property type="entry name" value="Alkaline_phosphatase_core_sf"/>
</dbReference>
<dbReference type="SUPFAM" id="SSF53649">
    <property type="entry name" value="Alkaline phosphatase-like"/>
    <property type="match status" value="1"/>
</dbReference>
<comment type="caution">
    <text evidence="5">The sequence shown here is derived from an EMBL/GenBank/DDBJ whole genome shotgun (WGS) entry which is preliminary data.</text>
</comment>
<feature type="region of interest" description="Disordered" evidence="3">
    <location>
        <begin position="114"/>
        <end position="149"/>
    </location>
</feature>
<dbReference type="PANTHER" id="PTHR45953">
    <property type="entry name" value="IDURONATE 2-SULFATASE"/>
    <property type="match status" value="1"/>
</dbReference>
<dbReference type="PANTHER" id="PTHR45953:SF1">
    <property type="entry name" value="IDURONATE 2-SULFATASE"/>
    <property type="match status" value="1"/>
</dbReference>
<evidence type="ECO:0000256" key="3">
    <source>
        <dbReference type="SAM" id="MobiDB-lite"/>
    </source>
</evidence>
<dbReference type="GO" id="GO:0005737">
    <property type="term" value="C:cytoplasm"/>
    <property type="evidence" value="ECO:0007669"/>
    <property type="project" value="TreeGrafter"/>
</dbReference>
<organism evidence="5 6">
    <name type="scientific">Marinobacterium nitratireducens</name>
    <dbReference type="NCBI Taxonomy" id="518897"/>
    <lineage>
        <taxon>Bacteria</taxon>
        <taxon>Pseudomonadati</taxon>
        <taxon>Pseudomonadota</taxon>
        <taxon>Gammaproteobacteria</taxon>
        <taxon>Oceanospirillales</taxon>
        <taxon>Oceanospirillaceae</taxon>
        <taxon>Marinobacterium</taxon>
    </lineage>
</organism>
<dbReference type="EMBL" id="BMLT01000003">
    <property type="protein sequence ID" value="GGO79963.1"/>
    <property type="molecule type" value="Genomic_DNA"/>
</dbReference>
<proteinExistence type="predicted"/>
<keyword evidence="6" id="KW-1185">Reference proteome</keyword>
<dbReference type="InterPro" id="IPR000917">
    <property type="entry name" value="Sulfatase_N"/>
</dbReference>
<protein>
    <submittedName>
        <fullName evidence="5">Sulfatase</fullName>
    </submittedName>
</protein>
<dbReference type="GO" id="GO:0008484">
    <property type="term" value="F:sulfuric ester hydrolase activity"/>
    <property type="evidence" value="ECO:0007669"/>
    <property type="project" value="TreeGrafter"/>
</dbReference>
<keyword evidence="2" id="KW-0378">Hydrolase</keyword>
<feature type="domain" description="Sulfatase N-terminal" evidence="4">
    <location>
        <begin position="8"/>
        <end position="417"/>
    </location>
</feature>
<dbReference type="GO" id="GO:0046872">
    <property type="term" value="F:metal ion binding"/>
    <property type="evidence" value="ECO:0007669"/>
    <property type="project" value="UniProtKB-KW"/>
</dbReference>
<dbReference type="AlphaFoldDB" id="A0A918DRE5"/>
<evidence type="ECO:0000313" key="5">
    <source>
        <dbReference type="EMBL" id="GGO79963.1"/>
    </source>
</evidence>
<gene>
    <name evidence="5" type="ORF">GCM10011348_15580</name>
</gene>
<feature type="compositionally biased region" description="Basic and acidic residues" evidence="3">
    <location>
        <begin position="136"/>
        <end position="149"/>
    </location>
</feature>
<evidence type="ECO:0000256" key="2">
    <source>
        <dbReference type="ARBA" id="ARBA00022801"/>
    </source>
</evidence>
<dbReference type="Gene3D" id="3.40.720.10">
    <property type="entry name" value="Alkaline Phosphatase, subunit A"/>
    <property type="match status" value="1"/>
</dbReference>
<name>A0A918DRE5_9GAMM</name>
<keyword evidence="1" id="KW-0479">Metal-binding</keyword>
<evidence type="ECO:0000259" key="4">
    <source>
        <dbReference type="Pfam" id="PF00884"/>
    </source>
</evidence>